<evidence type="ECO:0000256" key="6">
    <source>
        <dbReference type="SAM" id="Phobius"/>
    </source>
</evidence>
<feature type="transmembrane region" description="Helical" evidence="6">
    <location>
        <begin position="436"/>
        <end position="463"/>
    </location>
</feature>
<evidence type="ECO:0000256" key="2">
    <source>
        <dbReference type="ARBA" id="ARBA00022692"/>
    </source>
</evidence>
<proteinExistence type="predicted"/>
<keyword evidence="3" id="KW-0677">Repeat</keyword>
<name>A0A7S2QJS1_9DINO</name>
<keyword evidence="2 6" id="KW-0812">Transmembrane</keyword>
<accession>A0A7S2QJS1</accession>
<feature type="transmembrane region" description="Helical" evidence="6">
    <location>
        <begin position="363"/>
        <end position="383"/>
    </location>
</feature>
<evidence type="ECO:0000313" key="8">
    <source>
        <dbReference type="EMBL" id="CAD9644234.1"/>
    </source>
</evidence>
<dbReference type="GO" id="GO:0005886">
    <property type="term" value="C:plasma membrane"/>
    <property type="evidence" value="ECO:0007669"/>
    <property type="project" value="TreeGrafter"/>
</dbReference>
<dbReference type="Pfam" id="PF00520">
    <property type="entry name" value="Ion_trans"/>
    <property type="match status" value="1"/>
</dbReference>
<sequence length="590" mass="65715">MEKGADPNDVNGDGETALKLAVKKEFSEVAKCLAPVTNVACSTIAEVYAHPDVVAAAVLDAIQKDVGFNTFAALGPSPVTIIEDQSRTAECLLISDEWANEMLRQRMQFPWLTFRKKVLGFSNKAVQGFTIDAQGLPVCPEVLKAVAQPGAGDAALGHPVTKAIVEAAWEGIQWAYMADFAVAIAFVTLLTMATFDLHFGHTPAQWVIGLLAVIAAKAILEESQQNAMTIWDACLAAKNTMLRKYDITPAVAIAVSPLAACPIATKDKLLRLLRDLGILLWCGIPSLINVVVFQNGMDWMRIVFDTLGLCILAASELGERDRCVLAIWVVFRWLRVLNFLRGFPMFGPRMLPIFKAAKDTFNFFVVLVFFLVAFTHAYFVLGIRDDPPHAFVSAVFTVMRLGLFADFDLFHLEGTDVVFEEQGGTWEPRDPEPTTMYFVVMVYFCSVSLVGSVLLMNLLVGVLSSNYDRWEERSDGLFTQERARIIVMYDSRVWLRAWALCKRRRSVPWVTLPSQMQHHRGTLIFAMRKGEEADQLFSVRSFVASQLHVRQEETRKDLANLEAKFDAKFGSLEDKLDKLLSVQVKSAGRA</sequence>
<feature type="transmembrane region" description="Helical" evidence="6">
    <location>
        <begin position="276"/>
        <end position="293"/>
    </location>
</feature>
<evidence type="ECO:0000256" key="3">
    <source>
        <dbReference type="ARBA" id="ARBA00022737"/>
    </source>
</evidence>
<dbReference type="GO" id="GO:0098703">
    <property type="term" value="P:calcium ion import across plasma membrane"/>
    <property type="evidence" value="ECO:0007669"/>
    <property type="project" value="TreeGrafter"/>
</dbReference>
<feature type="transmembrane region" description="Helical" evidence="6">
    <location>
        <begin position="203"/>
        <end position="220"/>
    </location>
</feature>
<dbReference type="PANTHER" id="PTHR10582">
    <property type="entry name" value="TRANSIENT RECEPTOR POTENTIAL ION CHANNEL PROTEIN"/>
    <property type="match status" value="1"/>
</dbReference>
<evidence type="ECO:0000259" key="7">
    <source>
        <dbReference type="Pfam" id="PF00520"/>
    </source>
</evidence>
<comment type="subcellular location">
    <subcellularLocation>
        <location evidence="1">Membrane</location>
        <topology evidence="1">Multi-pass membrane protein</topology>
    </subcellularLocation>
</comment>
<evidence type="ECO:0000256" key="5">
    <source>
        <dbReference type="ARBA" id="ARBA00023136"/>
    </source>
</evidence>
<keyword evidence="5 6" id="KW-0472">Membrane</keyword>
<dbReference type="Gene3D" id="1.10.287.70">
    <property type="match status" value="1"/>
</dbReference>
<feature type="domain" description="Ion transport" evidence="7">
    <location>
        <begin position="293"/>
        <end position="474"/>
    </location>
</feature>
<organism evidence="8">
    <name type="scientific">Zooxanthella nutricula</name>
    <dbReference type="NCBI Taxonomy" id="1333877"/>
    <lineage>
        <taxon>Eukaryota</taxon>
        <taxon>Sar</taxon>
        <taxon>Alveolata</taxon>
        <taxon>Dinophyceae</taxon>
        <taxon>Peridiniales</taxon>
        <taxon>Peridiniales incertae sedis</taxon>
        <taxon>Zooxanthella</taxon>
    </lineage>
</organism>
<keyword evidence="4 6" id="KW-1133">Transmembrane helix</keyword>
<dbReference type="PANTHER" id="PTHR10582:SF2">
    <property type="entry name" value="INACTIVE"/>
    <property type="match status" value="1"/>
</dbReference>
<dbReference type="GO" id="GO:0005216">
    <property type="term" value="F:monoatomic ion channel activity"/>
    <property type="evidence" value="ECO:0007669"/>
    <property type="project" value="InterPro"/>
</dbReference>
<dbReference type="InterPro" id="IPR005821">
    <property type="entry name" value="Ion_trans_dom"/>
</dbReference>
<dbReference type="AlphaFoldDB" id="A0A7S2QJS1"/>
<reference evidence="8" key="1">
    <citation type="submission" date="2021-01" db="EMBL/GenBank/DDBJ databases">
        <authorList>
            <person name="Corre E."/>
            <person name="Pelletier E."/>
            <person name="Niang G."/>
            <person name="Scheremetjew M."/>
            <person name="Finn R."/>
            <person name="Kale V."/>
            <person name="Holt S."/>
            <person name="Cochrane G."/>
            <person name="Meng A."/>
            <person name="Brown T."/>
            <person name="Cohen L."/>
        </authorList>
    </citation>
    <scope>NUCLEOTIDE SEQUENCE</scope>
    <source>
        <strain evidence="8">RCC3387</strain>
    </source>
</reference>
<feature type="transmembrane region" description="Helical" evidence="6">
    <location>
        <begin position="174"/>
        <end position="197"/>
    </location>
</feature>
<gene>
    <name evidence="8" type="ORF">BRAN1462_LOCUS62056</name>
</gene>
<evidence type="ECO:0000256" key="4">
    <source>
        <dbReference type="ARBA" id="ARBA00022989"/>
    </source>
</evidence>
<protein>
    <recommendedName>
        <fullName evidence="7">Ion transport domain-containing protein</fullName>
    </recommendedName>
</protein>
<dbReference type="Gene3D" id="1.25.40.20">
    <property type="entry name" value="Ankyrin repeat-containing domain"/>
    <property type="match status" value="1"/>
</dbReference>
<dbReference type="InterPro" id="IPR024862">
    <property type="entry name" value="TRPV"/>
</dbReference>
<dbReference type="InterPro" id="IPR036770">
    <property type="entry name" value="Ankyrin_rpt-contain_sf"/>
</dbReference>
<evidence type="ECO:0000256" key="1">
    <source>
        <dbReference type="ARBA" id="ARBA00004141"/>
    </source>
</evidence>
<dbReference type="EMBL" id="HBGW01097855">
    <property type="protein sequence ID" value="CAD9644234.1"/>
    <property type="molecule type" value="Transcribed_RNA"/>
</dbReference>